<feature type="compositionally biased region" description="Basic and acidic residues" evidence="5">
    <location>
        <begin position="246"/>
        <end position="259"/>
    </location>
</feature>
<protein>
    <recommendedName>
        <fullName evidence="9">Zinc/iron permease</fullName>
    </recommendedName>
</protein>
<feature type="transmembrane region" description="Helical" evidence="6">
    <location>
        <begin position="381"/>
        <end position="406"/>
    </location>
</feature>
<feature type="transmembrane region" description="Helical" evidence="6">
    <location>
        <begin position="33"/>
        <end position="54"/>
    </location>
</feature>
<feature type="transmembrane region" description="Helical" evidence="6">
    <location>
        <begin position="444"/>
        <end position="463"/>
    </location>
</feature>
<keyword evidence="3 6" id="KW-1133">Transmembrane helix</keyword>
<feature type="compositionally biased region" description="Basic residues" evidence="5">
    <location>
        <begin position="284"/>
        <end position="298"/>
    </location>
</feature>
<keyword evidence="8" id="KW-1185">Reference proteome</keyword>
<evidence type="ECO:0000256" key="1">
    <source>
        <dbReference type="ARBA" id="ARBA00004141"/>
    </source>
</evidence>
<evidence type="ECO:0000256" key="2">
    <source>
        <dbReference type="ARBA" id="ARBA00022692"/>
    </source>
</evidence>
<accession>A0A4D9D0A4</accession>
<sequence>MSWVLLIYTLAIWLVGLGGVLAPIVMASYNKMVLAVCNSFAAGVMLSAGFVHLLHDAVSSLSGLQEKLYGFPISEFVCALSFIMVFYIETLFAPPVKSGEHHHLDHIQVDKGTECFPSQWEWQAGDSPSGLFRSISQTKIRKSERQDLLPPLPQYGAVMPRPAPSSSETEPACEKDTAGVIVENHMNENESKSATKDAGRQLPRKKDSCSQAGKAAHQENDGMRTGLLAHLRQTQAPILPSQSSEGHNESEARSLESTHGRASPGSKSPSTRRPHPGMSAPSHNHSHSHKHSHSLSHSHSHDEAHGHKDVHTVAGALCLLAALGFHSIMEGLGLATATSQSLVDGGGTQVGVFLAILAHKGLAGLTLGSTMLLAEVSQTEFLLTAVLFSAATPAGVALGVLISSYYHTAATVGLMGAVAAGTFIHVAAIEIIPSAFRDSSATQLTKLMSLTVGFLAMSALFLVA</sequence>
<dbReference type="Pfam" id="PF02535">
    <property type="entry name" value="Zip"/>
    <property type="match status" value="2"/>
</dbReference>
<dbReference type="GO" id="GO:0005385">
    <property type="term" value="F:zinc ion transmembrane transporter activity"/>
    <property type="evidence" value="ECO:0007669"/>
    <property type="project" value="TreeGrafter"/>
</dbReference>
<evidence type="ECO:0000256" key="6">
    <source>
        <dbReference type="SAM" id="Phobius"/>
    </source>
</evidence>
<keyword evidence="2 6" id="KW-0812">Transmembrane</keyword>
<feature type="compositionally biased region" description="Basic and acidic residues" evidence="5">
    <location>
        <begin position="185"/>
        <end position="208"/>
    </location>
</feature>
<evidence type="ECO:0000256" key="5">
    <source>
        <dbReference type="SAM" id="MobiDB-lite"/>
    </source>
</evidence>
<gene>
    <name evidence="7" type="ORF">NSK_004295</name>
</gene>
<feature type="region of interest" description="Disordered" evidence="5">
    <location>
        <begin position="143"/>
        <end position="221"/>
    </location>
</feature>
<dbReference type="Proteomes" id="UP000355283">
    <property type="component" value="Unassembled WGS sequence"/>
</dbReference>
<dbReference type="OrthoDB" id="448280at2759"/>
<evidence type="ECO:0000313" key="7">
    <source>
        <dbReference type="EMBL" id="TFJ84304.1"/>
    </source>
</evidence>
<evidence type="ECO:0000256" key="3">
    <source>
        <dbReference type="ARBA" id="ARBA00022989"/>
    </source>
</evidence>
<dbReference type="PANTHER" id="PTHR11040">
    <property type="entry name" value="ZINC/IRON TRANSPORTER"/>
    <property type="match status" value="1"/>
</dbReference>
<dbReference type="InterPro" id="IPR003689">
    <property type="entry name" value="ZIP"/>
</dbReference>
<evidence type="ECO:0008006" key="9">
    <source>
        <dbReference type="Google" id="ProtNLM"/>
    </source>
</evidence>
<evidence type="ECO:0000313" key="8">
    <source>
        <dbReference type="Proteomes" id="UP000355283"/>
    </source>
</evidence>
<feature type="transmembrane region" description="Helical" evidence="6">
    <location>
        <begin position="310"/>
        <end position="329"/>
    </location>
</feature>
<dbReference type="EMBL" id="SDOX01000019">
    <property type="protein sequence ID" value="TFJ84304.1"/>
    <property type="molecule type" value="Genomic_DNA"/>
</dbReference>
<dbReference type="PANTHER" id="PTHR11040:SF140">
    <property type="entry name" value="ZRT (ZRT), IRT- (IRT-) LIKE PROTEIN TRANSPORTER"/>
    <property type="match status" value="1"/>
</dbReference>
<feature type="transmembrane region" description="Helical" evidence="6">
    <location>
        <begin position="412"/>
        <end position="432"/>
    </location>
</feature>
<dbReference type="GO" id="GO:0016020">
    <property type="term" value="C:membrane"/>
    <property type="evidence" value="ECO:0007669"/>
    <property type="project" value="UniProtKB-SubCell"/>
</dbReference>
<feature type="transmembrane region" description="Helical" evidence="6">
    <location>
        <begin position="69"/>
        <end position="88"/>
    </location>
</feature>
<evidence type="ECO:0000256" key="4">
    <source>
        <dbReference type="ARBA" id="ARBA00023136"/>
    </source>
</evidence>
<comment type="caution">
    <text evidence="7">The sequence shown here is derived from an EMBL/GenBank/DDBJ whole genome shotgun (WGS) entry which is preliminary data.</text>
</comment>
<feature type="transmembrane region" description="Helical" evidence="6">
    <location>
        <begin position="6"/>
        <end position="26"/>
    </location>
</feature>
<feature type="transmembrane region" description="Helical" evidence="6">
    <location>
        <begin position="349"/>
        <end position="374"/>
    </location>
</feature>
<keyword evidence="4 6" id="KW-0472">Membrane</keyword>
<comment type="subcellular location">
    <subcellularLocation>
        <location evidence="1">Membrane</location>
        <topology evidence="1">Multi-pass membrane protein</topology>
    </subcellularLocation>
</comment>
<reference evidence="7 8" key="1">
    <citation type="submission" date="2019-01" db="EMBL/GenBank/DDBJ databases">
        <title>Nuclear Genome Assembly of the Microalgal Biofuel strain Nannochloropsis salina CCMP1776.</title>
        <authorList>
            <person name="Hovde B."/>
        </authorList>
    </citation>
    <scope>NUCLEOTIDE SEQUENCE [LARGE SCALE GENOMIC DNA]</scope>
    <source>
        <strain evidence="7 8">CCMP1776</strain>
    </source>
</reference>
<name>A0A4D9D0A4_9STRA</name>
<feature type="region of interest" description="Disordered" evidence="5">
    <location>
        <begin position="238"/>
        <end position="307"/>
    </location>
</feature>
<dbReference type="AlphaFoldDB" id="A0A4D9D0A4"/>
<organism evidence="7 8">
    <name type="scientific">Nannochloropsis salina CCMP1776</name>
    <dbReference type="NCBI Taxonomy" id="1027361"/>
    <lineage>
        <taxon>Eukaryota</taxon>
        <taxon>Sar</taxon>
        <taxon>Stramenopiles</taxon>
        <taxon>Ochrophyta</taxon>
        <taxon>Eustigmatophyceae</taxon>
        <taxon>Eustigmatales</taxon>
        <taxon>Monodopsidaceae</taxon>
        <taxon>Microchloropsis</taxon>
        <taxon>Microchloropsis salina</taxon>
    </lineage>
</organism>
<proteinExistence type="predicted"/>